<gene>
    <name evidence="7" type="primary">sdhD</name>
    <name evidence="7" type="ORF">MMH89_01770</name>
</gene>
<evidence type="ECO:0000313" key="8">
    <source>
        <dbReference type="Proteomes" id="UP001055955"/>
    </source>
</evidence>
<evidence type="ECO:0000256" key="1">
    <source>
        <dbReference type="ARBA" id="ARBA00001971"/>
    </source>
</evidence>
<organism evidence="7 8">
    <name type="scientific">Candidatus Comchoanobacter bicostacola</name>
    <dbReference type="NCBI Taxonomy" id="2919598"/>
    <lineage>
        <taxon>Bacteria</taxon>
        <taxon>Pseudomonadati</taxon>
        <taxon>Pseudomonadota</taxon>
        <taxon>Gammaproteobacteria</taxon>
        <taxon>Candidatus Comchoanobacterales</taxon>
        <taxon>Candidatus Comchoanobacteraceae</taxon>
        <taxon>Candidatus Comchoanobacter</taxon>
    </lineage>
</organism>
<comment type="function">
    <text evidence="2">Membrane-anchoring subunit of succinate dehydrogenase (SDH).</text>
</comment>
<keyword evidence="5 6" id="KW-1133">Transmembrane helix</keyword>
<evidence type="ECO:0000256" key="6">
    <source>
        <dbReference type="SAM" id="Phobius"/>
    </source>
</evidence>
<evidence type="ECO:0000256" key="5">
    <source>
        <dbReference type="ARBA" id="ARBA00022989"/>
    </source>
</evidence>
<accession>A0ABY5DLR1</accession>
<evidence type="ECO:0000256" key="4">
    <source>
        <dbReference type="ARBA" id="ARBA00022692"/>
    </source>
</evidence>
<comment type="subcellular location">
    <subcellularLocation>
        <location evidence="3">Membrane</location>
        <topology evidence="3">Multi-pass membrane protein</topology>
    </subcellularLocation>
</comment>
<comment type="cofactor">
    <cofactor evidence="1">
        <name>heme</name>
        <dbReference type="ChEBI" id="CHEBI:30413"/>
    </cofactor>
</comment>
<protein>
    <submittedName>
        <fullName evidence="7">Succinate dehydrogenase, hydrophobic membrane anchor protein</fullName>
    </submittedName>
</protein>
<keyword evidence="8" id="KW-1185">Reference proteome</keyword>
<dbReference type="PANTHER" id="PTHR38689:SF1">
    <property type="entry name" value="SUCCINATE DEHYDROGENASE HYDROPHOBIC MEMBRANE ANCHOR SUBUNIT"/>
    <property type="match status" value="1"/>
</dbReference>
<dbReference type="InterPro" id="IPR034804">
    <property type="entry name" value="SQR/QFR_C/D"/>
</dbReference>
<keyword evidence="4 6" id="KW-0812">Transmembrane</keyword>
<dbReference type="Gene3D" id="1.20.1300.10">
    <property type="entry name" value="Fumarate reductase/succinate dehydrogenase, transmembrane subunit"/>
    <property type="match status" value="1"/>
</dbReference>
<feature type="transmembrane region" description="Helical" evidence="6">
    <location>
        <begin position="52"/>
        <end position="75"/>
    </location>
</feature>
<feature type="transmembrane region" description="Helical" evidence="6">
    <location>
        <begin position="87"/>
        <end position="108"/>
    </location>
</feature>
<dbReference type="RefSeq" id="WP_258568667.1">
    <property type="nucleotide sequence ID" value="NZ_CP092900.1"/>
</dbReference>
<keyword evidence="6" id="KW-0472">Membrane</keyword>
<dbReference type="Proteomes" id="UP001055955">
    <property type="component" value="Chromosome"/>
</dbReference>
<evidence type="ECO:0000256" key="2">
    <source>
        <dbReference type="ARBA" id="ARBA00004050"/>
    </source>
</evidence>
<dbReference type="PANTHER" id="PTHR38689">
    <property type="entry name" value="SUCCINATE DEHYDROGENASE HYDROPHOBIC MEMBRANE ANCHOR SUBUNIT"/>
    <property type="match status" value="1"/>
</dbReference>
<evidence type="ECO:0000256" key="3">
    <source>
        <dbReference type="ARBA" id="ARBA00004141"/>
    </source>
</evidence>
<reference evidence="7 8" key="1">
    <citation type="journal article" date="2022" name="Nat. Microbiol.">
        <title>The microbiome of a bacterivorous marine choanoflagellate contains a resource-demanding obligate bacterial associate.</title>
        <authorList>
            <person name="Needham D.M."/>
            <person name="Poirier C."/>
            <person name="Bachy C."/>
            <person name="George E.E."/>
            <person name="Wilken S."/>
            <person name="Yung C.C.M."/>
            <person name="Limardo A.J."/>
            <person name="Morando M."/>
            <person name="Sudek L."/>
            <person name="Malmstrom R.R."/>
            <person name="Keeling P.J."/>
            <person name="Santoro A.E."/>
            <person name="Worden A.Z."/>
        </authorList>
    </citation>
    <scope>NUCLEOTIDE SEQUENCE [LARGE SCALE GENOMIC DNA]</scope>
    <source>
        <strain evidence="7 8">Comchoano-1</strain>
    </source>
</reference>
<feature type="transmembrane region" description="Helical" evidence="6">
    <location>
        <begin position="21"/>
        <end position="40"/>
    </location>
</feature>
<proteinExistence type="predicted"/>
<dbReference type="InterPro" id="IPR014312">
    <property type="entry name" value="Succ_DH_anchor"/>
</dbReference>
<dbReference type="SUPFAM" id="SSF81343">
    <property type="entry name" value="Fumarate reductase respiratory complex transmembrane subunits"/>
    <property type="match status" value="1"/>
</dbReference>
<dbReference type="EMBL" id="CP092900">
    <property type="protein sequence ID" value="UTC24878.1"/>
    <property type="molecule type" value="Genomic_DNA"/>
</dbReference>
<dbReference type="NCBIfam" id="TIGR02968">
    <property type="entry name" value="succ_dehyd_anc"/>
    <property type="match status" value="1"/>
</dbReference>
<name>A0ABY5DLR1_9GAMM</name>
<sequence>MVYLKNSGLRDWWIQRITSPLITIAFMPLIMMWLMGYLPTPYDWYVLLSEPMWRGLTLVGLVAYYFHVRIGLWVVLTDYIPRTYQGYATFLGEFLLLAHLVVGLYFIWSF</sequence>
<evidence type="ECO:0000313" key="7">
    <source>
        <dbReference type="EMBL" id="UTC24878.1"/>
    </source>
</evidence>